<dbReference type="NCBIfam" id="NF007072">
    <property type="entry name" value="PRK09519.1"/>
    <property type="match status" value="1"/>
</dbReference>
<feature type="domain" description="RecA family profile 2" evidence="12">
    <location>
        <begin position="568"/>
        <end position="630"/>
    </location>
</feature>
<dbReference type="InterPro" id="IPR013765">
    <property type="entry name" value="DNA_recomb/repair_RecA"/>
</dbReference>
<dbReference type="Pfam" id="PF03161">
    <property type="entry name" value="LAGLIDADG_2"/>
    <property type="match status" value="1"/>
</dbReference>
<dbReference type="PROSITE" id="PS50819">
    <property type="entry name" value="INTEIN_ENDONUCLEASE"/>
    <property type="match status" value="1"/>
</dbReference>
<evidence type="ECO:0000256" key="4">
    <source>
        <dbReference type="ARBA" id="ARBA00022813"/>
    </source>
</evidence>
<dbReference type="InterPro" id="IPR020584">
    <property type="entry name" value="DNA_recomb/repair_RecA_CS"/>
</dbReference>
<dbReference type="PROSITE" id="PS50817">
    <property type="entry name" value="INTEIN_N_TER"/>
    <property type="match status" value="2"/>
</dbReference>
<evidence type="ECO:0000256" key="10">
    <source>
        <dbReference type="ARBA" id="ARBA00025580"/>
    </source>
</evidence>
<feature type="domain" description="DOD-type homing endonuclease" evidence="13">
    <location>
        <begin position="734"/>
        <end position="873"/>
    </location>
</feature>
<dbReference type="InterPro" id="IPR006141">
    <property type="entry name" value="Intein_N"/>
</dbReference>
<dbReference type="Proteomes" id="UP001056610">
    <property type="component" value="Chromosome"/>
</dbReference>
<evidence type="ECO:0000256" key="6">
    <source>
        <dbReference type="ARBA" id="ARBA00023000"/>
    </source>
</evidence>
<dbReference type="SMART" id="SM00306">
    <property type="entry name" value="HintN"/>
    <property type="match status" value="2"/>
</dbReference>
<organism evidence="14 15">
    <name type="scientific">Candidatus Mycobacterium methanotrophicum</name>
    <dbReference type="NCBI Taxonomy" id="2943498"/>
    <lineage>
        <taxon>Bacteria</taxon>
        <taxon>Bacillati</taxon>
        <taxon>Actinomycetota</taxon>
        <taxon>Actinomycetes</taxon>
        <taxon>Mycobacteriales</taxon>
        <taxon>Mycobacteriaceae</taxon>
        <taxon>Mycobacterium</taxon>
    </lineage>
</organism>
<evidence type="ECO:0000259" key="13">
    <source>
        <dbReference type="PROSITE" id="PS50819"/>
    </source>
</evidence>
<dbReference type="PROSITE" id="PS50163">
    <property type="entry name" value="RECA_3"/>
    <property type="match status" value="2"/>
</dbReference>
<keyword evidence="2" id="KW-0963">Cytoplasm</keyword>
<dbReference type="InterPro" id="IPR003593">
    <property type="entry name" value="AAA+_ATPase"/>
</dbReference>
<dbReference type="NCBIfam" id="TIGR01445">
    <property type="entry name" value="intein_Nterm"/>
    <property type="match status" value="2"/>
</dbReference>
<evidence type="ECO:0000313" key="14">
    <source>
        <dbReference type="EMBL" id="UQX10162.1"/>
    </source>
</evidence>
<protein>
    <submittedName>
        <fullName evidence="14">Intein-containing recombinase RecA</fullName>
    </submittedName>
</protein>
<dbReference type="PANTHER" id="PTHR45900:SF1">
    <property type="entry name" value="MITOCHONDRIAL DNA REPAIR PROTEIN RECA HOMOLOG-RELATED"/>
    <property type="match status" value="1"/>
</dbReference>
<feature type="domain" description="RecA family profile 2" evidence="12">
    <location>
        <begin position="1029"/>
        <end position="1079"/>
    </location>
</feature>
<dbReference type="EMBL" id="CP097320">
    <property type="protein sequence ID" value="UQX10162.1"/>
    <property type="molecule type" value="Genomic_DNA"/>
</dbReference>
<keyword evidence="3" id="KW-0547">Nucleotide-binding</keyword>
<dbReference type="InterPro" id="IPR004042">
    <property type="entry name" value="Intein_endonuc_central"/>
</dbReference>
<keyword evidence="5" id="KW-0067">ATP-binding</keyword>
<dbReference type="CDD" id="cd00983">
    <property type="entry name" value="RecA"/>
    <property type="match status" value="1"/>
</dbReference>
<dbReference type="InterPro" id="IPR020588">
    <property type="entry name" value="RecA_ATP-bd"/>
</dbReference>
<dbReference type="PROSITE" id="PS00321">
    <property type="entry name" value="RECA_1"/>
    <property type="match status" value="1"/>
</dbReference>
<evidence type="ECO:0000256" key="9">
    <source>
        <dbReference type="ARBA" id="ARBA00023236"/>
    </source>
</evidence>
<evidence type="ECO:0000259" key="11">
    <source>
        <dbReference type="PROSITE" id="PS50162"/>
    </source>
</evidence>
<comment type="subcellular location">
    <subcellularLocation>
        <location evidence="1">Cytoplasm</location>
    </subcellularLocation>
</comment>
<dbReference type="Pfam" id="PF14890">
    <property type="entry name" value="Intein_splicing"/>
    <property type="match status" value="1"/>
</dbReference>
<dbReference type="PANTHER" id="PTHR45900">
    <property type="entry name" value="RECA"/>
    <property type="match status" value="1"/>
</dbReference>
<keyword evidence="8" id="KW-0233">DNA recombination</keyword>
<dbReference type="Pfam" id="PF00154">
    <property type="entry name" value="RecA_N"/>
    <property type="match status" value="2"/>
</dbReference>
<keyword evidence="7" id="KW-0238">DNA-binding</keyword>
<dbReference type="InterPro" id="IPR003587">
    <property type="entry name" value="Hint_dom_N"/>
</dbReference>
<evidence type="ECO:0000256" key="1">
    <source>
        <dbReference type="ARBA" id="ARBA00004496"/>
    </source>
</evidence>
<accession>A0ABY4QIV4</accession>
<dbReference type="PROSITE" id="PS50162">
    <property type="entry name" value="RECA_2"/>
    <property type="match status" value="1"/>
</dbReference>
<keyword evidence="9" id="KW-0742">SOS response</keyword>
<dbReference type="PROSITE" id="PS50818">
    <property type="entry name" value="INTEIN_C_TER"/>
    <property type="match status" value="2"/>
</dbReference>
<dbReference type="InterPro" id="IPR003586">
    <property type="entry name" value="Hint_dom_C"/>
</dbReference>
<keyword evidence="4" id="KW-0068">Autocatalytic cleavage</keyword>
<dbReference type="NCBIfam" id="TIGR02012">
    <property type="entry name" value="tigrfam_recA"/>
    <property type="match status" value="1"/>
</dbReference>
<reference evidence="14" key="1">
    <citation type="submission" date="2022-05" db="EMBL/GenBank/DDBJ databases">
        <title>A methanotrophic Mycobacterium dominates a cave microbial ecosystem.</title>
        <authorList>
            <person name="Van Spanning R.J.M."/>
            <person name="Guan Q."/>
            <person name="Melkonian C."/>
            <person name="Gallant J."/>
            <person name="Polerecky L."/>
            <person name="Flot J.-F."/>
            <person name="Brandt B.W."/>
            <person name="Braster M."/>
            <person name="Iturbe Espinoza P."/>
            <person name="Aerts J."/>
            <person name="Meima-Franke M."/>
            <person name="Piersma S.R."/>
            <person name="Bunduc C."/>
            <person name="Ummels R."/>
            <person name="Pain A."/>
            <person name="Fleming E.J."/>
            <person name="van der Wel N."/>
            <person name="Gherman V.D."/>
            <person name="Sarbu S.M."/>
            <person name="Bodelier P.L.E."/>
            <person name="Bitter W."/>
        </authorList>
    </citation>
    <scope>NUCLEOTIDE SEQUENCE</scope>
    <source>
        <strain evidence="14">Sulfur Cave</strain>
    </source>
</reference>
<evidence type="ECO:0000259" key="12">
    <source>
        <dbReference type="PROSITE" id="PS50163"/>
    </source>
</evidence>
<keyword evidence="9" id="KW-0227">DNA damage</keyword>
<keyword evidence="6" id="KW-0651">Protein splicing</keyword>
<evidence type="ECO:0000256" key="8">
    <source>
        <dbReference type="ARBA" id="ARBA00023172"/>
    </source>
</evidence>
<evidence type="ECO:0000313" key="15">
    <source>
        <dbReference type="Proteomes" id="UP001056610"/>
    </source>
</evidence>
<gene>
    <name evidence="14" type="primary">recA</name>
    <name evidence="14" type="ORF">M5I08_18515</name>
</gene>
<evidence type="ECO:0000256" key="2">
    <source>
        <dbReference type="ARBA" id="ARBA00022490"/>
    </source>
</evidence>
<evidence type="ECO:0000256" key="7">
    <source>
        <dbReference type="ARBA" id="ARBA00023125"/>
    </source>
</evidence>
<proteinExistence type="predicted"/>
<dbReference type="RefSeq" id="WP_219065423.1">
    <property type="nucleotide sequence ID" value="NZ_CAJUXY010000001.1"/>
</dbReference>
<dbReference type="InterPro" id="IPR030934">
    <property type="entry name" value="Intein_C"/>
</dbReference>
<feature type="domain" description="RecA family profile 1" evidence="11">
    <location>
        <begin position="37"/>
        <end position="196"/>
    </location>
</feature>
<evidence type="ECO:0000256" key="5">
    <source>
        <dbReference type="ARBA" id="ARBA00022840"/>
    </source>
</evidence>
<keyword evidence="15" id="KW-1185">Reference proteome</keyword>
<dbReference type="NCBIfam" id="TIGR01443">
    <property type="entry name" value="intein_Cterm"/>
    <property type="match status" value="2"/>
</dbReference>
<dbReference type="SMART" id="SM00305">
    <property type="entry name" value="HintC"/>
    <property type="match status" value="2"/>
</dbReference>
<dbReference type="Pfam" id="PF14528">
    <property type="entry name" value="LAGLIDADG_3"/>
    <property type="match status" value="1"/>
</dbReference>
<dbReference type="Pfam" id="PF21096">
    <property type="entry name" value="RecA_C"/>
    <property type="match status" value="1"/>
</dbReference>
<dbReference type="InterPro" id="IPR020587">
    <property type="entry name" value="RecA_monomer-monomer_interface"/>
</dbReference>
<dbReference type="CDD" id="cd00081">
    <property type="entry name" value="Hint"/>
    <property type="match status" value="3"/>
</dbReference>
<dbReference type="SMART" id="SM00382">
    <property type="entry name" value="AAA"/>
    <property type="match status" value="1"/>
</dbReference>
<name>A0ABY4QIV4_9MYCO</name>
<dbReference type="InterPro" id="IPR049428">
    <property type="entry name" value="RecA-like_N"/>
</dbReference>
<evidence type="ECO:0000256" key="3">
    <source>
        <dbReference type="ARBA" id="ARBA00022741"/>
    </source>
</evidence>
<sequence length="1155" mass="126044">MAQAPDREKALELAMAQIEKSHGKGAVMRLGDEVRQPISIIPTGSIALDVALGIGGLPRGRIVEIYGPESSGKTTVALHAVANAQAAGGIAAFIDAEHALDPDYAKKLGVDTDSLLVSQPDTGEQALEIADMLIRSGALDILVVDSVAALVPRAEIEGEMGDSHVGLQARLMSQALRKITGALSNSGTTAIFINQLREKIGVMFGCGSWYTNVTLADGSTEKLGKIVNQKMDVEVLSYDFESGQIVPRKVTNWFNNGKAEEFLHFKVDRPGGGTGRGHASLAMTRNHLIRTPGGWREAEDIAVGDRVMLAQPSMLSDQQWEAVLGTLMGDGCLSPPVRQDSESARLRMGHGAKQSEYLDWKVSLFANIPHCRTSNGKGAVFADFTPLSELHELMSAVYLGDGRKFFSAEYLKALTPLALAIWYMDDGSFSLRSKGLQQRTQGGSGRIEICVEAMSEGSQVRLRDYLRDTHGLDVRLRKAGMAGKSVMVFSTQATAEFQELIAPYIHPSMAYKLLPRFRGQFNVEPQFVASTMQLMPARVTEIESKTNYQKMDRFDIEVEGSHNYFADGVMVHNSPETTTGGKALKFYASVRLDVRRIETLKDGTDAVGNRTRCKVVKNKCLAEGTRVFDPVTGTTHRIEDVVDGHKLIHVVAAAKDGTLHARPVVSWFDQGMQDVIGLRIAGGATVWATPDHRVLTEYGWRQAGELRKGDRVAQPRRFDGFGDRAPISADHARLLGYLIGDGYVGGKTPVNFVNVQQPLIDDVTRIAATLGCAAHPQGRISIAIAHRPGERNGVLDLCRQAGIYGKLAWEKTIPNWFFEPDIAADIAGNLLFGLLESDGWVSREQTGALRVGYTTTSEQLAHQIHWLLLRFGIVSSVRDYDPTQNRPSIVNGRRVQSKRQVFEVRVSGMENVTAFAEAVPMWGPCGSALIRAIPEAMQGRRGGSQATYLSAEMAGAVLNYLDERGVTALEAAAMIGAGAGNPRGGMKQVLGARRLRRDRVQVLADALDDKFLHDVLAEELRYSVIREVLPVRRVRTFDLEVEELHNLVAEGVVVHNCAPPFKQAEFDILYGKGISREGSLIDMGVDQGFIRKSGSWFTYDGEQLGQGKENARNFLMENADVANEIEKKIKEKLGIGAVMTDGLTDGDALPAPVDF</sequence>
<dbReference type="InterPro" id="IPR049261">
    <property type="entry name" value="RecA-like_C"/>
</dbReference>
<comment type="function">
    <text evidence="10">Can catalyze the hydrolysis of ATP in the presence of single-stranded DNA, the ATP-dependent uptake of single-stranded DNA by duplex DNA, and the ATP-dependent hybridization of homologous single-stranded DNAs. It interacts with LexA causing its activation and leading to its autocatalytic cleavage.</text>
</comment>
<dbReference type="InterPro" id="IPR004860">
    <property type="entry name" value="LAGLIDADG_dom"/>
</dbReference>